<comment type="caution">
    <text evidence="1">The sequence shown here is derived from an EMBL/GenBank/DDBJ whole genome shotgun (WGS) entry which is preliminary data.</text>
</comment>
<sequence>MLPTVISVALALAVGASARAWGFPHQIRAADLSTFSAAEGTVAVPTYLPAAADISDAGTAVTNGKAKRKGKSKAKSKAKSKSKANGKGRKLIAADSSAASGAADSSAASGASDSSASSGASDSSASSGWFFTTLIILRAAKKIIASDSSASSGAADSSAPSKASDSSAASGAADSSAPRKAADTSAKKRDAGAESLDEEDFYDGNDSGSSARRDINDILTLFAASSVEAQRRNTVRLLAAIARRAADELN</sequence>
<accession>A0ACB8S411</accession>
<dbReference type="EMBL" id="MU275857">
    <property type="protein sequence ID" value="KAI0050847.1"/>
    <property type="molecule type" value="Genomic_DNA"/>
</dbReference>
<dbReference type="Proteomes" id="UP000814033">
    <property type="component" value="Unassembled WGS sequence"/>
</dbReference>
<keyword evidence="2" id="KW-1185">Reference proteome</keyword>
<name>A0ACB8S411_9AGAM</name>
<reference evidence="1" key="1">
    <citation type="submission" date="2021-02" db="EMBL/GenBank/DDBJ databases">
        <authorList>
            <consortium name="DOE Joint Genome Institute"/>
            <person name="Ahrendt S."/>
            <person name="Looney B.P."/>
            <person name="Miyauchi S."/>
            <person name="Morin E."/>
            <person name="Drula E."/>
            <person name="Courty P.E."/>
            <person name="Chicoki N."/>
            <person name="Fauchery L."/>
            <person name="Kohler A."/>
            <person name="Kuo A."/>
            <person name="Labutti K."/>
            <person name="Pangilinan J."/>
            <person name="Lipzen A."/>
            <person name="Riley R."/>
            <person name="Andreopoulos W."/>
            <person name="He G."/>
            <person name="Johnson J."/>
            <person name="Barry K.W."/>
            <person name="Grigoriev I.V."/>
            <person name="Nagy L."/>
            <person name="Hibbett D."/>
            <person name="Henrissat B."/>
            <person name="Matheny P.B."/>
            <person name="Labbe J."/>
            <person name="Martin F."/>
        </authorList>
    </citation>
    <scope>NUCLEOTIDE SEQUENCE</scope>
    <source>
        <strain evidence="1">FP105234-sp</strain>
    </source>
</reference>
<proteinExistence type="predicted"/>
<evidence type="ECO:0000313" key="2">
    <source>
        <dbReference type="Proteomes" id="UP000814033"/>
    </source>
</evidence>
<organism evidence="1 2">
    <name type="scientific">Auriscalpium vulgare</name>
    <dbReference type="NCBI Taxonomy" id="40419"/>
    <lineage>
        <taxon>Eukaryota</taxon>
        <taxon>Fungi</taxon>
        <taxon>Dikarya</taxon>
        <taxon>Basidiomycota</taxon>
        <taxon>Agaricomycotina</taxon>
        <taxon>Agaricomycetes</taxon>
        <taxon>Russulales</taxon>
        <taxon>Auriscalpiaceae</taxon>
        <taxon>Auriscalpium</taxon>
    </lineage>
</organism>
<reference evidence="1" key="2">
    <citation type="journal article" date="2022" name="New Phytol.">
        <title>Evolutionary transition to the ectomycorrhizal habit in the genomes of a hyperdiverse lineage of mushroom-forming fungi.</title>
        <authorList>
            <person name="Looney B."/>
            <person name="Miyauchi S."/>
            <person name="Morin E."/>
            <person name="Drula E."/>
            <person name="Courty P.E."/>
            <person name="Kohler A."/>
            <person name="Kuo A."/>
            <person name="LaButti K."/>
            <person name="Pangilinan J."/>
            <person name="Lipzen A."/>
            <person name="Riley R."/>
            <person name="Andreopoulos W."/>
            <person name="He G."/>
            <person name="Johnson J."/>
            <person name="Nolan M."/>
            <person name="Tritt A."/>
            <person name="Barry K.W."/>
            <person name="Grigoriev I.V."/>
            <person name="Nagy L.G."/>
            <person name="Hibbett D."/>
            <person name="Henrissat B."/>
            <person name="Matheny P.B."/>
            <person name="Labbe J."/>
            <person name="Martin F.M."/>
        </authorList>
    </citation>
    <scope>NUCLEOTIDE SEQUENCE</scope>
    <source>
        <strain evidence="1">FP105234-sp</strain>
    </source>
</reference>
<protein>
    <submittedName>
        <fullName evidence="1">Uncharacterized protein</fullName>
    </submittedName>
</protein>
<evidence type="ECO:0000313" key="1">
    <source>
        <dbReference type="EMBL" id="KAI0050847.1"/>
    </source>
</evidence>
<gene>
    <name evidence="1" type="ORF">FA95DRAFT_1676361</name>
</gene>